<organism evidence="2 3">
    <name type="scientific">Pseudarcicella hirudinis</name>
    <dbReference type="NCBI Taxonomy" id="1079859"/>
    <lineage>
        <taxon>Bacteria</taxon>
        <taxon>Pseudomonadati</taxon>
        <taxon>Bacteroidota</taxon>
        <taxon>Cytophagia</taxon>
        <taxon>Cytophagales</taxon>
        <taxon>Flectobacillaceae</taxon>
        <taxon>Pseudarcicella</taxon>
    </lineage>
</organism>
<dbReference type="InterPro" id="IPR024775">
    <property type="entry name" value="DinB-like"/>
</dbReference>
<protein>
    <recommendedName>
        <fullName evidence="1">DinB-like domain-containing protein</fullName>
    </recommendedName>
</protein>
<dbReference type="Gene3D" id="1.20.120.450">
    <property type="entry name" value="dinb family like domain"/>
    <property type="match status" value="1"/>
</dbReference>
<proteinExistence type="predicted"/>
<dbReference type="OrthoDB" id="893570at2"/>
<dbReference type="AlphaFoldDB" id="A0A1I5WDQ3"/>
<dbReference type="EMBL" id="FOXH01000011">
    <property type="protein sequence ID" value="SFQ17777.1"/>
    <property type="molecule type" value="Genomic_DNA"/>
</dbReference>
<dbReference type="Proteomes" id="UP000199306">
    <property type="component" value="Unassembled WGS sequence"/>
</dbReference>
<sequence length="151" mass="17274">MSVKQSLKTLLARDLSRLFKEIENYKDETKLWIIAEDISNSGGNLCLHLIGNLSTYLAKELGGFPYERDRPAEFSTKGLSKETLLTMLKALSEKVEKTMESLTDEQLSANYPDEVLGYPMTSEYFIIHLSGHLNYHLGQINYHRRLLDTQS</sequence>
<reference evidence="2 3" key="1">
    <citation type="submission" date="2016-10" db="EMBL/GenBank/DDBJ databases">
        <authorList>
            <person name="de Groot N.N."/>
        </authorList>
    </citation>
    <scope>NUCLEOTIDE SEQUENCE [LARGE SCALE GENOMIC DNA]</scope>
    <source>
        <strain evidence="3">E92,LMG 26720,CCM 7988</strain>
    </source>
</reference>
<dbReference type="STRING" id="1079859.SAMN04515674_111132"/>
<dbReference type="SUPFAM" id="SSF109854">
    <property type="entry name" value="DinB/YfiT-like putative metalloenzymes"/>
    <property type="match status" value="1"/>
</dbReference>
<name>A0A1I5WDQ3_9BACT</name>
<dbReference type="InterPro" id="IPR034660">
    <property type="entry name" value="DinB/YfiT-like"/>
</dbReference>
<evidence type="ECO:0000313" key="3">
    <source>
        <dbReference type="Proteomes" id="UP000199306"/>
    </source>
</evidence>
<gene>
    <name evidence="2" type="ORF">SAMN04515674_111132</name>
</gene>
<keyword evidence="3" id="KW-1185">Reference proteome</keyword>
<evidence type="ECO:0000259" key="1">
    <source>
        <dbReference type="Pfam" id="PF12867"/>
    </source>
</evidence>
<feature type="domain" description="DinB-like" evidence="1">
    <location>
        <begin position="17"/>
        <end position="140"/>
    </location>
</feature>
<dbReference type="Pfam" id="PF12867">
    <property type="entry name" value="DinB_2"/>
    <property type="match status" value="1"/>
</dbReference>
<accession>A0A1I5WDQ3</accession>
<evidence type="ECO:0000313" key="2">
    <source>
        <dbReference type="EMBL" id="SFQ17777.1"/>
    </source>
</evidence>
<dbReference type="RefSeq" id="WP_092018513.1">
    <property type="nucleotide sequence ID" value="NZ_FOXH01000011.1"/>
</dbReference>